<organism evidence="2 3">
    <name type="scientific">Toxocara canis</name>
    <name type="common">Canine roundworm</name>
    <dbReference type="NCBI Taxonomy" id="6265"/>
    <lineage>
        <taxon>Eukaryota</taxon>
        <taxon>Metazoa</taxon>
        <taxon>Ecdysozoa</taxon>
        <taxon>Nematoda</taxon>
        <taxon>Chromadorea</taxon>
        <taxon>Rhabditida</taxon>
        <taxon>Spirurina</taxon>
        <taxon>Ascaridomorpha</taxon>
        <taxon>Ascaridoidea</taxon>
        <taxon>Toxocaridae</taxon>
        <taxon>Toxocara</taxon>
    </lineage>
</organism>
<dbReference type="Proteomes" id="UP000050794">
    <property type="component" value="Unassembled WGS sequence"/>
</dbReference>
<evidence type="ECO:0000313" key="3">
    <source>
        <dbReference type="WBParaSite" id="TCNE_0001108401-mRNA-1"/>
    </source>
</evidence>
<evidence type="ECO:0000313" key="2">
    <source>
        <dbReference type="Proteomes" id="UP000050794"/>
    </source>
</evidence>
<reference evidence="1 2" key="2">
    <citation type="submission" date="2018-11" db="EMBL/GenBank/DDBJ databases">
        <authorList>
            <consortium name="Pathogen Informatics"/>
        </authorList>
    </citation>
    <scope>NUCLEOTIDE SEQUENCE [LARGE SCALE GENOMIC DNA]</scope>
</reference>
<gene>
    <name evidence="1" type="ORF">TCNE_LOCUS11084</name>
</gene>
<dbReference type="AlphaFoldDB" id="A0A183URG4"/>
<accession>A0A183URG4</accession>
<keyword evidence="2" id="KW-1185">Reference proteome</keyword>
<dbReference type="WBParaSite" id="TCNE_0001108401-mRNA-1">
    <property type="protein sequence ID" value="TCNE_0001108401-mRNA-1"/>
    <property type="gene ID" value="TCNE_0001108401"/>
</dbReference>
<reference evidence="3" key="1">
    <citation type="submission" date="2016-06" db="UniProtKB">
        <authorList>
            <consortium name="WormBaseParasite"/>
        </authorList>
    </citation>
    <scope>IDENTIFICATION</scope>
</reference>
<name>A0A183URG4_TOXCA</name>
<evidence type="ECO:0000313" key="1">
    <source>
        <dbReference type="EMBL" id="VDM42405.1"/>
    </source>
</evidence>
<proteinExistence type="predicted"/>
<protein>
    <submittedName>
        <fullName evidence="1 3">Uncharacterized protein</fullName>
    </submittedName>
</protein>
<sequence length="99" mass="11014">MKVVVFHCRSRPPTYPTPLMTLHRVGLESSSTGSSFPAVFVKPQQKKEPFDAPRSQPALEIDGTYCAEKEAGREKENSDDSAIKEAADKTNCFQVKKLQ</sequence>
<dbReference type="EMBL" id="UYWY01020733">
    <property type="protein sequence ID" value="VDM42405.1"/>
    <property type="molecule type" value="Genomic_DNA"/>
</dbReference>